<dbReference type="InterPro" id="IPR016169">
    <property type="entry name" value="FAD-bd_PCMH_sub2"/>
</dbReference>
<dbReference type="Pfam" id="PF01595">
    <property type="entry name" value="CNNM"/>
    <property type="match status" value="1"/>
</dbReference>
<keyword evidence="7 9" id="KW-0472">Membrane</keyword>
<accession>A0A1U7NGZ9</accession>
<dbReference type="CDD" id="cd04590">
    <property type="entry name" value="CBS_pair_CorC_HlyC_assoc"/>
    <property type="match status" value="1"/>
</dbReference>
<dbReference type="Gene3D" id="3.30.465.10">
    <property type="match status" value="1"/>
</dbReference>
<keyword evidence="6 8" id="KW-0129">CBS domain</keyword>
<dbReference type="InterPro" id="IPR046342">
    <property type="entry name" value="CBS_dom_sf"/>
</dbReference>
<dbReference type="InterPro" id="IPR002550">
    <property type="entry name" value="CNNM"/>
</dbReference>
<gene>
    <name evidence="14" type="ORF">BO222_04550</name>
</gene>
<keyword evidence="4" id="KW-0677">Repeat</keyword>
<feature type="transmembrane region" description="Helical" evidence="11">
    <location>
        <begin position="62"/>
        <end position="84"/>
    </location>
</feature>
<feature type="compositionally biased region" description="Low complexity" evidence="10">
    <location>
        <begin position="427"/>
        <end position="437"/>
    </location>
</feature>
<dbReference type="SUPFAM" id="SSF54631">
    <property type="entry name" value="CBS-domain pair"/>
    <property type="match status" value="1"/>
</dbReference>
<evidence type="ECO:0000256" key="2">
    <source>
        <dbReference type="ARBA" id="ARBA00006337"/>
    </source>
</evidence>
<sequence length="443" mass="49458">MSSETGIQILILIVLLMLSAYFSSAETAMVSVSRMRIRSLAEQGNKKAALVLKIFDHESKMLSAILIGNNLVNTFMASLASMIAYNFGGAAVSIATFLITFLILVFGEITPKTLATRSAEKLALAYAPTISILMKVLTPVIWFINLFSTMILRLLGVRSDAKNASITESELYTILDVAHEESVIEAEERDMIRNVFEFTDAKAREIMVPRVHVTAADIHSSYEDLLELFRQDHFTRMPVYDGTIDNVVGLINMKDLILFDGKEPFDIHSFLRKPVFTVENKSISDLMQEMQKDQYNMAIVLDEYGELAGILTVEDIIEEIVGEVQDEYDANENDNISRIADHTWQVKGYLSLHDLNDELGLDLDSEDFDSIGGLVIEQLGHLPHLGESILLDNGVTLRVSKLNKNRIEEVQIDIPVKKTEEDLNDPESGNSKDSSNSESKKAS</sequence>
<evidence type="ECO:0000256" key="7">
    <source>
        <dbReference type="ARBA" id="ARBA00023136"/>
    </source>
</evidence>
<keyword evidence="15" id="KW-1185">Reference proteome</keyword>
<dbReference type="RefSeq" id="WP_075818798.1">
    <property type="nucleotide sequence ID" value="NZ_CAJUTZ010000011.1"/>
</dbReference>
<keyword evidence="3 9" id="KW-0812">Transmembrane</keyword>
<evidence type="ECO:0000259" key="12">
    <source>
        <dbReference type="PROSITE" id="PS51371"/>
    </source>
</evidence>
<organism evidence="14 15">
    <name type="scientific">Ileibacterium valens</name>
    <dbReference type="NCBI Taxonomy" id="1862668"/>
    <lineage>
        <taxon>Bacteria</taxon>
        <taxon>Bacillati</taxon>
        <taxon>Bacillota</taxon>
        <taxon>Erysipelotrichia</taxon>
        <taxon>Erysipelotrichales</taxon>
        <taxon>Erysipelotrichaceae</taxon>
        <taxon>Ileibacterium</taxon>
    </lineage>
</organism>
<dbReference type="Proteomes" id="UP000186341">
    <property type="component" value="Unassembled WGS sequence"/>
</dbReference>
<feature type="transmembrane region" description="Helical" evidence="11">
    <location>
        <begin position="6"/>
        <end position="30"/>
    </location>
</feature>
<dbReference type="InterPro" id="IPR005170">
    <property type="entry name" value="Transptr-assoc_dom"/>
</dbReference>
<dbReference type="AlphaFoldDB" id="A0A1U7NGZ9"/>
<dbReference type="PANTHER" id="PTHR22777">
    <property type="entry name" value="HEMOLYSIN-RELATED"/>
    <property type="match status" value="1"/>
</dbReference>
<evidence type="ECO:0000256" key="6">
    <source>
        <dbReference type="ARBA" id="ARBA00023122"/>
    </source>
</evidence>
<dbReference type="GeneID" id="82202485"/>
<protein>
    <submittedName>
        <fullName evidence="14">Hemolysin</fullName>
    </submittedName>
</protein>
<evidence type="ECO:0000256" key="10">
    <source>
        <dbReference type="SAM" id="MobiDB-lite"/>
    </source>
</evidence>
<dbReference type="GO" id="GO:0005886">
    <property type="term" value="C:plasma membrane"/>
    <property type="evidence" value="ECO:0007669"/>
    <property type="project" value="TreeGrafter"/>
</dbReference>
<comment type="caution">
    <text evidence="14">The sequence shown here is derived from an EMBL/GenBank/DDBJ whole genome shotgun (WGS) entry which is preliminary data.</text>
</comment>
<dbReference type="SMART" id="SM00116">
    <property type="entry name" value="CBS"/>
    <property type="match status" value="2"/>
</dbReference>
<evidence type="ECO:0000256" key="3">
    <source>
        <dbReference type="ARBA" id="ARBA00022692"/>
    </source>
</evidence>
<feature type="domain" description="CBS" evidence="12">
    <location>
        <begin position="270"/>
        <end position="327"/>
    </location>
</feature>
<dbReference type="SMART" id="SM01091">
    <property type="entry name" value="CorC_HlyC"/>
    <property type="match status" value="1"/>
</dbReference>
<dbReference type="SUPFAM" id="SSF56176">
    <property type="entry name" value="FAD-binding/transporter-associated domain-like"/>
    <property type="match status" value="1"/>
</dbReference>
<evidence type="ECO:0000259" key="13">
    <source>
        <dbReference type="PROSITE" id="PS51846"/>
    </source>
</evidence>
<dbReference type="EMBL" id="MPJW01000100">
    <property type="protein sequence ID" value="OLU40692.1"/>
    <property type="molecule type" value="Genomic_DNA"/>
</dbReference>
<dbReference type="Pfam" id="PF00571">
    <property type="entry name" value="CBS"/>
    <property type="match status" value="2"/>
</dbReference>
<dbReference type="PROSITE" id="PS51371">
    <property type="entry name" value="CBS"/>
    <property type="match status" value="2"/>
</dbReference>
<comment type="similarity">
    <text evidence="2">Belongs to the UPF0053 family.</text>
</comment>
<evidence type="ECO:0000256" key="5">
    <source>
        <dbReference type="ARBA" id="ARBA00022989"/>
    </source>
</evidence>
<comment type="subcellular location">
    <subcellularLocation>
        <location evidence="1">Membrane</location>
        <topology evidence="1">Multi-pass membrane protein</topology>
    </subcellularLocation>
</comment>
<dbReference type="PANTHER" id="PTHR22777:SF17">
    <property type="entry name" value="UPF0053 PROTEIN SLL0260"/>
    <property type="match status" value="1"/>
</dbReference>
<feature type="transmembrane region" description="Helical" evidence="11">
    <location>
        <begin position="122"/>
        <end position="144"/>
    </location>
</feature>
<evidence type="ECO:0000256" key="1">
    <source>
        <dbReference type="ARBA" id="ARBA00004141"/>
    </source>
</evidence>
<dbReference type="InterPro" id="IPR036318">
    <property type="entry name" value="FAD-bd_PCMH-like_sf"/>
</dbReference>
<dbReference type="InterPro" id="IPR044751">
    <property type="entry name" value="Ion_transp-like_CBS"/>
</dbReference>
<evidence type="ECO:0000256" key="11">
    <source>
        <dbReference type="SAM" id="Phobius"/>
    </source>
</evidence>
<dbReference type="FunFam" id="3.10.580.10:FF:000002">
    <property type="entry name" value="Magnesium/cobalt efflux protein CorC"/>
    <property type="match status" value="1"/>
</dbReference>
<reference evidence="14 15" key="1">
    <citation type="submission" date="2016-11" db="EMBL/GenBank/DDBJ databases">
        <title>Description of two novel members of the family Erysipelotrichaceae: Ileibacterium lipovorans gen. nov., sp. nov. and Dubosiella newyorkensis, gen. nov., sp. nov.</title>
        <authorList>
            <person name="Cox L.M."/>
            <person name="Sohn J."/>
            <person name="Tyrrell K.L."/>
            <person name="Citron D.M."/>
            <person name="Lawson P.A."/>
            <person name="Patel N.B."/>
            <person name="Iizumi T."/>
            <person name="Perez-Perez G.I."/>
            <person name="Goldstein E.J."/>
            <person name="Blaser M.J."/>
        </authorList>
    </citation>
    <scope>NUCLEOTIDE SEQUENCE [LARGE SCALE GENOMIC DNA]</scope>
    <source>
        <strain evidence="14 15">NYU-BL-A3</strain>
    </source>
</reference>
<feature type="transmembrane region" description="Helical" evidence="11">
    <location>
        <begin position="90"/>
        <end position="110"/>
    </location>
</feature>
<dbReference type="Pfam" id="PF03471">
    <property type="entry name" value="CorC_HlyC"/>
    <property type="match status" value="1"/>
</dbReference>
<dbReference type="PROSITE" id="PS51846">
    <property type="entry name" value="CNNM"/>
    <property type="match status" value="1"/>
</dbReference>
<dbReference type="Gene3D" id="3.10.580.10">
    <property type="entry name" value="CBS-domain"/>
    <property type="match status" value="1"/>
</dbReference>
<proteinExistence type="inferred from homology"/>
<feature type="domain" description="CNNM transmembrane" evidence="13">
    <location>
        <begin position="1"/>
        <end position="188"/>
    </location>
</feature>
<keyword evidence="5 9" id="KW-1133">Transmembrane helix</keyword>
<evidence type="ECO:0000256" key="8">
    <source>
        <dbReference type="PROSITE-ProRule" id="PRU00703"/>
    </source>
</evidence>
<dbReference type="GO" id="GO:0050660">
    <property type="term" value="F:flavin adenine dinucleotide binding"/>
    <property type="evidence" value="ECO:0007669"/>
    <property type="project" value="InterPro"/>
</dbReference>
<evidence type="ECO:0000313" key="15">
    <source>
        <dbReference type="Proteomes" id="UP000186341"/>
    </source>
</evidence>
<name>A0A1U7NGZ9_9FIRM</name>
<evidence type="ECO:0000256" key="9">
    <source>
        <dbReference type="PROSITE-ProRule" id="PRU01193"/>
    </source>
</evidence>
<feature type="region of interest" description="Disordered" evidence="10">
    <location>
        <begin position="413"/>
        <end position="443"/>
    </location>
</feature>
<evidence type="ECO:0000256" key="4">
    <source>
        <dbReference type="ARBA" id="ARBA00022737"/>
    </source>
</evidence>
<feature type="domain" description="CBS" evidence="12">
    <location>
        <begin position="207"/>
        <end position="267"/>
    </location>
</feature>
<dbReference type="InterPro" id="IPR000644">
    <property type="entry name" value="CBS_dom"/>
</dbReference>
<dbReference type="OrthoDB" id="9798188at2"/>
<evidence type="ECO:0000313" key="14">
    <source>
        <dbReference type="EMBL" id="OLU40692.1"/>
    </source>
</evidence>